<dbReference type="PANTHER" id="PTHR36007">
    <property type="entry name" value="TRANSPORT PROTEIN-RELATED"/>
    <property type="match status" value="1"/>
</dbReference>
<keyword evidence="1" id="KW-0472">Membrane</keyword>
<dbReference type="AlphaFoldDB" id="A0A2G9ZG55"/>
<evidence type="ECO:0000256" key="1">
    <source>
        <dbReference type="SAM" id="Phobius"/>
    </source>
</evidence>
<organism evidence="2 3">
    <name type="scientific">bacterium (Candidatus Gribaldobacteria) CG23_combo_of_CG06-09_8_20_14_all_37_87_8</name>
    <dbReference type="NCBI Taxonomy" id="2014278"/>
    <lineage>
        <taxon>Bacteria</taxon>
        <taxon>Candidatus Gribaldobacteria</taxon>
    </lineage>
</organism>
<feature type="transmembrane region" description="Helical" evidence="1">
    <location>
        <begin position="129"/>
        <end position="151"/>
    </location>
</feature>
<gene>
    <name evidence="2" type="ORF">COX24_04160</name>
</gene>
<evidence type="ECO:0000313" key="3">
    <source>
        <dbReference type="Proteomes" id="UP000230447"/>
    </source>
</evidence>
<evidence type="ECO:0000313" key="2">
    <source>
        <dbReference type="EMBL" id="PIP31328.1"/>
    </source>
</evidence>
<feature type="transmembrane region" description="Helical" evidence="1">
    <location>
        <begin position="93"/>
        <end position="117"/>
    </location>
</feature>
<comment type="caution">
    <text evidence="2">The sequence shown here is derived from an EMBL/GenBank/DDBJ whole genome shotgun (WGS) entry which is preliminary data.</text>
</comment>
<feature type="transmembrane region" description="Helical" evidence="1">
    <location>
        <begin position="6"/>
        <end position="24"/>
    </location>
</feature>
<proteinExistence type="predicted"/>
<reference evidence="2 3" key="1">
    <citation type="submission" date="2017-09" db="EMBL/GenBank/DDBJ databases">
        <title>Depth-based differentiation of microbial function through sediment-hosted aquifers and enrichment of novel symbionts in the deep terrestrial subsurface.</title>
        <authorList>
            <person name="Probst A.J."/>
            <person name="Ladd B."/>
            <person name="Jarett J.K."/>
            <person name="Geller-Mcgrath D.E."/>
            <person name="Sieber C.M."/>
            <person name="Emerson J.B."/>
            <person name="Anantharaman K."/>
            <person name="Thomas B.C."/>
            <person name="Malmstrom R."/>
            <person name="Stieglmeier M."/>
            <person name="Klingl A."/>
            <person name="Woyke T."/>
            <person name="Ryan C.M."/>
            <person name="Banfield J.F."/>
        </authorList>
    </citation>
    <scope>NUCLEOTIDE SEQUENCE [LARGE SCALE GENOMIC DNA]</scope>
    <source>
        <strain evidence="2">CG23_combo_of_CG06-09_8_20_14_all_37_87_8</strain>
    </source>
</reference>
<protein>
    <recommendedName>
        <fullName evidence="4">Ligand-binding protein SH3</fullName>
    </recommendedName>
</protein>
<dbReference type="InterPro" id="IPR009577">
    <property type="entry name" value="Sm_multidrug_ex"/>
</dbReference>
<name>A0A2G9ZG55_9BACT</name>
<dbReference type="EMBL" id="PCSB01000088">
    <property type="protein sequence ID" value="PIP31328.1"/>
    <property type="molecule type" value="Genomic_DNA"/>
</dbReference>
<dbReference type="Proteomes" id="UP000230447">
    <property type="component" value="Unassembled WGS sequence"/>
</dbReference>
<accession>A0A2G9ZG55</accession>
<keyword evidence="1" id="KW-1133">Transmembrane helix</keyword>
<keyword evidence="1" id="KW-0812">Transmembrane</keyword>
<feature type="transmembrane region" description="Helical" evidence="1">
    <location>
        <begin position="36"/>
        <end position="57"/>
    </location>
</feature>
<dbReference type="Pfam" id="PF06695">
    <property type="entry name" value="Sm_multidrug_ex"/>
    <property type="match status" value="1"/>
</dbReference>
<sequence length="184" mass="20174">MVISAIIKVFLWALIPFLELRASIPLGVLGYNLNPVLVVIISILADILLAFVLLLILKPISQWLSLKLKLFSFIFNWSSKKASLKTKKYLDKYGFIGLALFVGIPLPGTGVWTASLASYVLGMPFKKSFSAITLGCFIAGATVLLVTLTGISFEKYFGLKALLGLIALIIFGAIVKKFLFKKKN</sequence>
<dbReference type="PANTHER" id="PTHR36007:SF2">
    <property type="entry name" value="TRANSPORT PROTEIN-RELATED"/>
    <property type="match status" value="1"/>
</dbReference>
<feature type="transmembrane region" description="Helical" evidence="1">
    <location>
        <begin position="157"/>
        <end position="175"/>
    </location>
</feature>
<evidence type="ECO:0008006" key="4">
    <source>
        <dbReference type="Google" id="ProtNLM"/>
    </source>
</evidence>